<sequence length="150" mass="17018">KVKTLSIGGRLTILKAVLGASPLYNMSIFKVPKGIMNSMEAIRSFPFLDHCKKRIGNGRDTCFWYDNWLGDKPLKDLFPSLFALELNKEVTVADKVQGVVSSSFRRPVRAESEYQHLTDLNLLMDSVSLSHSCDRWIYDLSGDGEFRVKE</sequence>
<gene>
    <name evidence="1" type="ORF">Tci_872703</name>
</gene>
<feature type="non-terminal residue" evidence="1">
    <location>
        <position position="1"/>
    </location>
</feature>
<reference evidence="1" key="1">
    <citation type="journal article" date="2019" name="Sci. Rep.">
        <title>Draft genome of Tanacetum cinerariifolium, the natural source of mosquito coil.</title>
        <authorList>
            <person name="Yamashiro T."/>
            <person name="Shiraishi A."/>
            <person name="Satake H."/>
            <person name="Nakayama K."/>
        </authorList>
    </citation>
    <scope>NUCLEOTIDE SEQUENCE</scope>
</reference>
<name>A0A699SVH0_TANCI</name>
<evidence type="ECO:0000313" key="1">
    <source>
        <dbReference type="EMBL" id="GFD00734.1"/>
    </source>
</evidence>
<dbReference type="AlphaFoldDB" id="A0A699SVH0"/>
<protein>
    <recommendedName>
        <fullName evidence="2">RNA-directed DNA polymerase, eukaryota, reverse transcriptase zinc-binding domain protein</fullName>
    </recommendedName>
</protein>
<evidence type="ECO:0008006" key="2">
    <source>
        <dbReference type="Google" id="ProtNLM"/>
    </source>
</evidence>
<comment type="caution">
    <text evidence="1">The sequence shown here is derived from an EMBL/GenBank/DDBJ whole genome shotgun (WGS) entry which is preliminary data.</text>
</comment>
<dbReference type="EMBL" id="BKCJ011186751">
    <property type="protein sequence ID" value="GFD00734.1"/>
    <property type="molecule type" value="Genomic_DNA"/>
</dbReference>
<feature type="non-terminal residue" evidence="1">
    <location>
        <position position="150"/>
    </location>
</feature>
<proteinExistence type="predicted"/>
<dbReference type="PANTHER" id="PTHR36617">
    <property type="entry name" value="PROTEIN, PUTATIVE-RELATED"/>
    <property type="match status" value="1"/>
</dbReference>
<organism evidence="1">
    <name type="scientific">Tanacetum cinerariifolium</name>
    <name type="common">Dalmatian daisy</name>
    <name type="synonym">Chrysanthemum cinerariifolium</name>
    <dbReference type="NCBI Taxonomy" id="118510"/>
    <lineage>
        <taxon>Eukaryota</taxon>
        <taxon>Viridiplantae</taxon>
        <taxon>Streptophyta</taxon>
        <taxon>Embryophyta</taxon>
        <taxon>Tracheophyta</taxon>
        <taxon>Spermatophyta</taxon>
        <taxon>Magnoliopsida</taxon>
        <taxon>eudicotyledons</taxon>
        <taxon>Gunneridae</taxon>
        <taxon>Pentapetalae</taxon>
        <taxon>asterids</taxon>
        <taxon>campanulids</taxon>
        <taxon>Asterales</taxon>
        <taxon>Asteraceae</taxon>
        <taxon>Asteroideae</taxon>
        <taxon>Anthemideae</taxon>
        <taxon>Anthemidinae</taxon>
        <taxon>Tanacetum</taxon>
    </lineage>
</organism>
<accession>A0A699SVH0</accession>
<dbReference type="PANTHER" id="PTHR36617:SF5">
    <property type="entry name" value="OS05G0421675 PROTEIN"/>
    <property type="match status" value="1"/>
</dbReference>